<dbReference type="Pfam" id="PF04030">
    <property type="entry name" value="ALO"/>
    <property type="match status" value="1"/>
</dbReference>
<feature type="domain" description="FAD-binding PCMH-type" evidence="2">
    <location>
        <begin position="33"/>
        <end position="199"/>
    </location>
</feature>
<dbReference type="InterPro" id="IPR006094">
    <property type="entry name" value="Oxid_FAD_bind_N"/>
</dbReference>
<dbReference type="NCBIfam" id="TIGR01679">
    <property type="entry name" value="bact_FAD_ox"/>
    <property type="match status" value="1"/>
</dbReference>
<reference evidence="3 4" key="1">
    <citation type="submission" date="2019-03" db="EMBL/GenBank/DDBJ databases">
        <title>Sequencing the genomes of 1000 actinobacteria strains.</title>
        <authorList>
            <person name="Klenk H.-P."/>
        </authorList>
    </citation>
    <scope>NUCLEOTIDE SEQUENCE [LARGE SCALE GENOMIC DNA]</scope>
    <source>
        <strain evidence="3 4">DSM 43805</strain>
    </source>
</reference>
<evidence type="ECO:0000313" key="4">
    <source>
        <dbReference type="Proteomes" id="UP000294901"/>
    </source>
</evidence>
<dbReference type="GO" id="GO:0016020">
    <property type="term" value="C:membrane"/>
    <property type="evidence" value="ECO:0007669"/>
    <property type="project" value="InterPro"/>
</dbReference>
<dbReference type="GO" id="GO:0071949">
    <property type="term" value="F:FAD binding"/>
    <property type="evidence" value="ECO:0007669"/>
    <property type="project" value="InterPro"/>
</dbReference>
<dbReference type="PROSITE" id="PS51387">
    <property type="entry name" value="FAD_PCMH"/>
    <property type="match status" value="1"/>
</dbReference>
<organism evidence="3 4">
    <name type="scientific">Paractinoplanes brasiliensis</name>
    <dbReference type="NCBI Taxonomy" id="52695"/>
    <lineage>
        <taxon>Bacteria</taxon>
        <taxon>Bacillati</taxon>
        <taxon>Actinomycetota</taxon>
        <taxon>Actinomycetes</taxon>
        <taxon>Micromonosporales</taxon>
        <taxon>Micromonosporaceae</taxon>
        <taxon>Paractinoplanes</taxon>
    </lineage>
</organism>
<sequence length="449" mass="49771">MPGFVRLSARTEDKAIMTTPRNARRWINWGGNQQSLAVDVLTPGTVDEVVGHVKEASETGRKVKVVGSGHSFTDIAVANDQRMLLHQLTDLVSVDGPLVTVQAGMPLWKLNETLAQHGLAMPNLGDIDAQTISGAISTGTHGTGASHCTLATCVEGVKLVTASGDVLEVRKDDEIFPAVRLGIGALGILVEVTLRCVPAFTLLADERPMALVDVLAGLDEWIPSNDHVEFYWYPYTDRAQLKRNNKVAENDRPLSGFRGWMDDEFLANTMWQGVCKLGRRFPAVVPTVQSIAARALTARTYTERSDRVFCTPRRVHFTEMEYEIPREALPEVLGALPGIIDGLPFKVQFPVEVRFTGPDDVWLSHGYGRESAYVAVHQFTGAPYEPYFQAFEALCKPLGGRPHWGKLHYRTAEDLRPVYPKFDDFVAVRDRLDPARVFTNDYLDRVLGA</sequence>
<dbReference type="AlphaFoldDB" id="A0A4R6JRT9"/>
<keyword evidence="4" id="KW-1185">Reference proteome</keyword>
<dbReference type="Gene3D" id="1.10.45.10">
    <property type="entry name" value="Vanillyl-alcohol Oxidase, Chain A, domain 4"/>
    <property type="match status" value="1"/>
</dbReference>
<comment type="caution">
    <text evidence="3">The sequence shown here is derived from an EMBL/GenBank/DDBJ whole genome shotgun (WGS) entry which is preliminary data.</text>
</comment>
<dbReference type="InterPro" id="IPR016169">
    <property type="entry name" value="FAD-bd_PCMH_sub2"/>
</dbReference>
<dbReference type="PIRSF" id="PIRSF000136">
    <property type="entry name" value="LGO_GLO"/>
    <property type="match status" value="1"/>
</dbReference>
<dbReference type="Gene3D" id="3.30.70.2520">
    <property type="match status" value="1"/>
</dbReference>
<dbReference type="PANTHER" id="PTHR43762:SF1">
    <property type="entry name" value="D-ARABINONO-1,4-LACTONE OXIDASE"/>
    <property type="match status" value="1"/>
</dbReference>
<dbReference type="GO" id="GO:0080049">
    <property type="term" value="F:L-gulono-1,4-lactone dehydrogenase activity"/>
    <property type="evidence" value="ECO:0007669"/>
    <property type="project" value="TreeGrafter"/>
</dbReference>
<gene>
    <name evidence="3" type="ORF">C8E87_2845</name>
</gene>
<dbReference type="Gene3D" id="3.30.43.10">
    <property type="entry name" value="Uridine Diphospho-n-acetylenolpyruvylglucosamine Reductase, domain 2"/>
    <property type="match status" value="1"/>
</dbReference>
<dbReference type="Gene3D" id="3.30.465.10">
    <property type="match status" value="1"/>
</dbReference>
<dbReference type="InterPro" id="IPR036318">
    <property type="entry name" value="FAD-bd_PCMH-like_sf"/>
</dbReference>
<dbReference type="PANTHER" id="PTHR43762">
    <property type="entry name" value="L-GULONOLACTONE OXIDASE"/>
    <property type="match status" value="1"/>
</dbReference>
<dbReference type="Pfam" id="PF01565">
    <property type="entry name" value="FAD_binding_4"/>
    <property type="match status" value="1"/>
</dbReference>
<keyword evidence="1" id="KW-0560">Oxidoreductase</keyword>
<dbReference type="SUPFAM" id="SSF56176">
    <property type="entry name" value="FAD-binding/transporter-associated domain-like"/>
    <property type="match status" value="1"/>
</dbReference>
<evidence type="ECO:0000259" key="2">
    <source>
        <dbReference type="PROSITE" id="PS51387"/>
    </source>
</evidence>
<dbReference type="InterPro" id="IPR016171">
    <property type="entry name" value="Vanillyl_alc_oxidase_C-sub2"/>
</dbReference>
<evidence type="ECO:0000256" key="1">
    <source>
        <dbReference type="ARBA" id="ARBA00023002"/>
    </source>
</evidence>
<dbReference type="EMBL" id="SNWR01000001">
    <property type="protein sequence ID" value="TDO39169.1"/>
    <property type="molecule type" value="Genomic_DNA"/>
</dbReference>
<proteinExistence type="predicted"/>
<dbReference type="InterPro" id="IPR016166">
    <property type="entry name" value="FAD-bd_PCMH"/>
</dbReference>
<dbReference type="Proteomes" id="UP000294901">
    <property type="component" value="Unassembled WGS sequence"/>
</dbReference>
<dbReference type="InterPro" id="IPR010031">
    <property type="entry name" value="FAD_lactone_oxidase-like"/>
</dbReference>
<accession>A0A4R6JRT9</accession>
<name>A0A4R6JRT9_9ACTN</name>
<dbReference type="GO" id="GO:0003885">
    <property type="term" value="F:D-arabinono-1,4-lactone oxidase activity"/>
    <property type="evidence" value="ECO:0007669"/>
    <property type="project" value="InterPro"/>
</dbReference>
<evidence type="ECO:0000313" key="3">
    <source>
        <dbReference type="EMBL" id="TDO39169.1"/>
    </source>
</evidence>
<dbReference type="InterPro" id="IPR007173">
    <property type="entry name" value="ALO_C"/>
</dbReference>
<protein>
    <submittedName>
        <fullName evidence="3">L-gulonolactone oxidase</fullName>
    </submittedName>
</protein>
<dbReference type="InterPro" id="IPR016167">
    <property type="entry name" value="FAD-bd_PCMH_sub1"/>
</dbReference>